<gene>
    <name evidence="1" type="ORF">AQS8620_02663</name>
</gene>
<dbReference type="AlphaFoldDB" id="A0A1Y5TAD6"/>
<evidence type="ECO:0000313" key="1">
    <source>
        <dbReference type="EMBL" id="SLN59606.1"/>
    </source>
</evidence>
<keyword evidence="2" id="KW-1185">Reference proteome</keyword>
<accession>A0A1Y5TAD6</accession>
<dbReference type="EMBL" id="FWFS01000010">
    <property type="protein sequence ID" value="SLN59606.1"/>
    <property type="molecule type" value="Genomic_DNA"/>
</dbReference>
<dbReference type="RefSeq" id="WP_085837384.1">
    <property type="nucleotide sequence ID" value="NZ_FWFS01000010.1"/>
</dbReference>
<protein>
    <submittedName>
        <fullName evidence="1">Uncharacterized protein</fullName>
    </submittedName>
</protein>
<sequence>MSDAPIWTMLPMSNPMLKTVPLRLFRPGAKGKWDITEIAKANASYITGKGLSDQLRPSGLWYDRGSAWLTEGSTAALLETTKVFLINSMIFLSRDVAASLARLELGNGRLTRMPIYRADLESEFDVDFFLFEFANLKDTVDRDLTERCRPLYRSHPERGFNLSQDLSRLDVFVHRAAASGPDFWFDPMINQRQFLSDRAAKVLIDHGLESEFALKECRFTGD</sequence>
<name>A0A1Y5TAD6_9RHOB</name>
<dbReference type="Proteomes" id="UP000193862">
    <property type="component" value="Unassembled WGS sequence"/>
</dbReference>
<evidence type="ECO:0000313" key="2">
    <source>
        <dbReference type="Proteomes" id="UP000193862"/>
    </source>
</evidence>
<reference evidence="1 2" key="1">
    <citation type="submission" date="2017-03" db="EMBL/GenBank/DDBJ databases">
        <authorList>
            <person name="Afonso C.L."/>
            <person name="Miller P.J."/>
            <person name="Scott M.A."/>
            <person name="Spackman E."/>
            <person name="Goraichik I."/>
            <person name="Dimitrov K.M."/>
            <person name="Suarez D.L."/>
            <person name="Swayne D.E."/>
        </authorList>
    </citation>
    <scope>NUCLEOTIDE SEQUENCE [LARGE SCALE GENOMIC DNA]</scope>
    <source>
        <strain evidence="1 2">CECT 8620</strain>
    </source>
</reference>
<proteinExistence type="predicted"/>
<dbReference type="OrthoDB" id="7675848at2"/>
<organism evidence="1 2">
    <name type="scientific">Aquimixticola soesokkakensis</name>
    <dbReference type="NCBI Taxonomy" id="1519096"/>
    <lineage>
        <taxon>Bacteria</taxon>
        <taxon>Pseudomonadati</taxon>
        <taxon>Pseudomonadota</taxon>
        <taxon>Alphaproteobacteria</taxon>
        <taxon>Rhodobacterales</taxon>
        <taxon>Paracoccaceae</taxon>
        <taxon>Aquimixticola</taxon>
    </lineage>
</organism>